<accession>D7E7V7</accession>
<dbReference type="InterPro" id="IPR009205">
    <property type="entry name" value="FlaC_arc"/>
</dbReference>
<dbReference type="GO" id="GO:0097588">
    <property type="term" value="P:archaeal or bacterial-type flagellum-dependent cell motility"/>
    <property type="evidence" value="ECO:0007669"/>
    <property type="project" value="InterPro"/>
</dbReference>
<proteinExistence type="predicted"/>
<dbReference type="Gene3D" id="1.20.5.170">
    <property type="match status" value="1"/>
</dbReference>
<dbReference type="GO" id="GO:0097589">
    <property type="term" value="C:archaeal-type flagellum"/>
    <property type="evidence" value="ECO:0007669"/>
    <property type="project" value="UniProtKB-SubCell"/>
</dbReference>
<dbReference type="STRING" id="644295.Metev_1320"/>
<feature type="coiled-coil region" evidence="3">
    <location>
        <begin position="95"/>
        <end position="122"/>
    </location>
</feature>
<dbReference type="OrthoDB" id="121879at2157"/>
<dbReference type="GeneID" id="9346953"/>
<comment type="subcellular location">
    <subcellularLocation>
        <location evidence="1">Archaeal flagellum</location>
    </subcellularLocation>
</comment>
<keyword evidence="6" id="KW-0966">Cell projection</keyword>
<dbReference type="InterPro" id="IPR006752">
    <property type="entry name" value="Arch_fla_DE"/>
</dbReference>
<dbReference type="PANTHER" id="PTHR40698:SF1">
    <property type="entry name" value="FLAGELLA-RELATED PROTEIN D-RELATED"/>
    <property type="match status" value="1"/>
</dbReference>
<feature type="compositionally biased region" description="Basic and acidic residues" evidence="4">
    <location>
        <begin position="1"/>
        <end position="20"/>
    </location>
</feature>
<organism evidence="6 7">
    <name type="scientific">Methanohalobium evestigatum (strain ATCC BAA-1072 / DSM 3721 / NBRC 107634 / OCM 161 / Z-7303)</name>
    <dbReference type="NCBI Taxonomy" id="644295"/>
    <lineage>
        <taxon>Archaea</taxon>
        <taxon>Methanobacteriati</taxon>
        <taxon>Methanobacteriota</taxon>
        <taxon>Stenosarchaea group</taxon>
        <taxon>Methanomicrobia</taxon>
        <taxon>Methanosarcinales</taxon>
        <taxon>Methanosarcinaceae</taxon>
        <taxon>Methanohalobium</taxon>
    </lineage>
</organism>
<feature type="region of interest" description="Disordered" evidence="4">
    <location>
        <begin position="1"/>
        <end position="81"/>
    </location>
</feature>
<feature type="region of interest" description="Disordered" evidence="4">
    <location>
        <begin position="353"/>
        <end position="374"/>
    </location>
</feature>
<dbReference type="Pfam" id="PF05377">
    <property type="entry name" value="FlaC_arch"/>
    <property type="match status" value="1"/>
</dbReference>
<protein>
    <submittedName>
        <fullName evidence="6">Flagella protein</fullName>
    </submittedName>
</protein>
<evidence type="ECO:0000256" key="4">
    <source>
        <dbReference type="SAM" id="MobiDB-lite"/>
    </source>
</evidence>
<dbReference type="Pfam" id="PF04659">
    <property type="entry name" value="Arch_fla_DE"/>
    <property type="match status" value="1"/>
</dbReference>
<evidence type="ECO:0000256" key="3">
    <source>
        <dbReference type="SAM" id="Coils"/>
    </source>
</evidence>
<dbReference type="EMBL" id="CP002069">
    <property type="protein sequence ID" value="ADI74180.1"/>
    <property type="molecule type" value="Genomic_DNA"/>
</dbReference>
<dbReference type="KEGG" id="mev:Metev_1320"/>
<keyword evidence="6" id="KW-0282">Flagellum</keyword>
<keyword evidence="2" id="KW-0974">Archaeal flagellum</keyword>
<keyword evidence="3" id="KW-0175">Coiled coil</keyword>
<dbReference type="InterPro" id="IPR052494">
    <property type="entry name" value="Flagella_assembly_related"/>
</dbReference>
<dbReference type="Proteomes" id="UP000000391">
    <property type="component" value="Chromosome"/>
</dbReference>
<keyword evidence="7" id="KW-1185">Reference proteome</keyword>
<evidence type="ECO:0000256" key="1">
    <source>
        <dbReference type="ARBA" id="ARBA00004618"/>
    </source>
</evidence>
<feature type="compositionally biased region" description="Polar residues" evidence="4">
    <location>
        <begin position="21"/>
        <end position="31"/>
    </location>
</feature>
<dbReference type="PANTHER" id="PTHR40698">
    <property type="entry name" value="FLAGELLA-RELATED PROTEIN E-RELATED-RELATED"/>
    <property type="match status" value="1"/>
</dbReference>
<gene>
    <name evidence="6" type="ordered locus">Metev_1320</name>
</gene>
<dbReference type="AlphaFoldDB" id="D7E7V7"/>
<dbReference type="HOGENOM" id="CLU_640315_0_0_2"/>
<feature type="coiled-coil region" evidence="3">
    <location>
        <begin position="194"/>
        <end position="228"/>
    </location>
</feature>
<dbReference type="RefSeq" id="WP_013194746.1">
    <property type="nucleotide sequence ID" value="NC_014253.1"/>
</dbReference>
<keyword evidence="6" id="KW-0969">Cilium</keyword>
<evidence type="ECO:0000313" key="6">
    <source>
        <dbReference type="EMBL" id="ADI74180.1"/>
    </source>
</evidence>
<sequence length="374" mass="42317">MGFKDKLKNIIPRRGEKGSGDQDSSPFSQEPQDFGDVPDLSELTGEQPASVGPSGFGDVPDLEGGVPAESGQTGQANNEQVENNAQKIKTVESRMSKVDANISTVQRENQELKKTIDKIDQSVVELLSLYEIVSNQVNPFVGDNEGGSEYIERFEKNEERINEIGNYATMLKNDLDALYQKFDTQGINKLHSKIDDLTSKTNELFEKYDELNENLSTLKQSTDEISDRVDILEKIDLSKTYEPSENQYNVIYQDEEESAENPSVILGSIEKEPTTMIAIFNWIEYLIERVGGNHLQEALRYYVNIGWISEEVFSDILNYAKGMDYYTEKDDWELTPDDHTKSLMFIEKMSGHRVENSQTSDNIDSELSKIKNGV</sequence>
<evidence type="ECO:0000259" key="5">
    <source>
        <dbReference type="Pfam" id="PF04659"/>
    </source>
</evidence>
<evidence type="ECO:0000313" key="7">
    <source>
        <dbReference type="Proteomes" id="UP000000391"/>
    </source>
</evidence>
<name>D7E7V7_METEZ</name>
<reference evidence="6 7" key="1">
    <citation type="submission" date="2010-06" db="EMBL/GenBank/DDBJ databases">
        <title>Complete sequence chromosome of Methanohalobium evestigatum Z-7303.</title>
        <authorList>
            <consortium name="US DOE Joint Genome Institute"/>
            <person name="Lucas S."/>
            <person name="Copeland A."/>
            <person name="Lapidus A."/>
            <person name="Cheng J.-F."/>
            <person name="Bruce D."/>
            <person name="Goodwin L."/>
            <person name="Pitluck S."/>
            <person name="Saunders E."/>
            <person name="Detter J.C."/>
            <person name="Han C."/>
            <person name="Tapia R."/>
            <person name="Land M."/>
            <person name="Hauser L."/>
            <person name="Kyrpides N."/>
            <person name="Mikhailova N."/>
            <person name="Sieprawska-Lupa M."/>
            <person name="Whitman W.B."/>
            <person name="Anderson I."/>
            <person name="Woyke T."/>
        </authorList>
    </citation>
    <scope>NUCLEOTIDE SEQUENCE [LARGE SCALE GENOMIC DNA]</scope>
    <source>
        <strain evidence="7">ATCC BAA-1072 / DSM 3721 / NBRC 107634 / OCM 161 / Z-7303</strain>
    </source>
</reference>
<evidence type="ECO:0000256" key="2">
    <source>
        <dbReference type="ARBA" id="ARBA00022440"/>
    </source>
</evidence>
<feature type="domain" description="Archaeal flagella protein FlaD/E" evidence="5">
    <location>
        <begin position="264"/>
        <end position="350"/>
    </location>
</feature>